<proteinExistence type="predicted"/>
<dbReference type="Pfam" id="PF13522">
    <property type="entry name" value="GATase_6"/>
    <property type="match status" value="1"/>
</dbReference>
<dbReference type="PROSITE" id="PS51278">
    <property type="entry name" value="GATASE_TYPE_2"/>
    <property type="match status" value="1"/>
</dbReference>
<evidence type="ECO:0000259" key="9">
    <source>
        <dbReference type="PROSITE" id="PS51464"/>
    </source>
</evidence>
<gene>
    <name evidence="11" type="primary">glmS</name>
    <name evidence="11" type="ORF">G3R41_16680</name>
    <name evidence="10" type="ORF">GCU67_16030</name>
</gene>
<comment type="catalytic activity">
    <reaction evidence="1">
        <text>D-fructose 6-phosphate + L-glutamine = D-glucosamine 6-phosphate + L-glutamate</text>
        <dbReference type="Rhea" id="RHEA:13237"/>
        <dbReference type="ChEBI" id="CHEBI:29985"/>
        <dbReference type="ChEBI" id="CHEBI:58359"/>
        <dbReference type="ChEBI" id="CHEBI:58725"/>
        <dbReference type="ChEBI" id="CHEBI:61527"/>
        <dbReference type="EC" id="2.6.1.16"/>
    </reaction>
</comment>
<evidence type="ECO:0000256" key="7">
    <source>
        <dbReference type="ARBA" id="ARBA00022962"/>
    </source>
</evidence>
<dbReference type="InterPro" id="IPR005855">
    <property type="entry name" value="GFAT"/>
</dbReference>
<feature type="domain" description="Glutamine amidotransferase type-2" evidence="8">
    <location>
        <begin position="2"/>
        <end position="222"/>
    </location>
</feature>
<dbReference type="GO" id="GO:0006047">
    <property type="term" value="P:UDP-N-acetylglucosamine metabolic process"/>
    <property type="evidence" value="ECO:0007669"/>
    <property type="project" value="TreeGrafter"/>
</dbReference>
<dbReference type="InterPro" id="IPR046348">
    <property type="entry name" value="SIS_dom_sf"/>
</dbReference>
<dbReference type="EMBL" id="JAAGWB010000051">
    <property type="protein sequence ID" value="NEN52550.1"/>
    <property type="molecule type" value="Genomic_DNA"/>
</dbReference>
<dbReference type="PANTHER" id="PTHR10937">
    <property type="entry name" value="GLUCOSAMINE--FRUCTOSE-6-PHOSPHATE AMINOTRANSFERASE, ISOMERIZING"/>
    <property type="match status" value="1"/>
</dbReference>
<dbReference type="PROSITE" id="PS51464">
    <property type="entry name" value="SIS"/>
    <property type="match status" value="2"/>
</dbReference>
<comment type="caution">
    <text evidence="11">The sequence shown here is derived from an EMBL/GenBank/DDBJ whole genome shotgun (WGS) entry which is preliminary data.</text>
</comment>
<dbReference type="GO" id="GO:0006487">
    <property type="term" value="P:protein N-linked glycosylation"/>
    <property type="evidence" value="ECO:0007669"/>
    <property type="project" value="TreeGrafter"/>
</dbReference>
<evidence type="ECO:0000256" key="6">
    <source>
        <dbReference type="ARBA" id="ARBA00022737"/>
    </source>
</evidence>
<evidence type="ECO:0000259" key="8">
    <source>
        <dbReference type="PROSITE" id="PS51278"/>
    </source>
</evidence>
<dbReference type="EC" id="2.6.1.16" evidence="2"/>
<dbReference type="GO" id="GO:0004360">
    <property type="term" value="F:glutamine-fructose-6-phosphate transaminase (isomerizing) activity"/>
    <property type="evidence" value="ECO:0007669"/>
    <property type="project" value="UniProtKB-EC"/>
</dbReference>
<keyword evidence="4 11" id="KW-0032">Aminotransferase</keyword>
<evidence type="ECO:0000256" key="3">
    <source>
        <dbReference type="ARBA" id="ARBA00016090"/>
    </source>
</evidence>
<reference evidence="10 12" key="1">
    <citation type="submission" date="2020-01" db="EMBL/GenBank/DDBJ databases">
        <title>the WGS Modestobacter muralis CPCC 204518.</title>
        <authorList>
            <person name="Jiang Z."/>
        </authorList>
    </citation>
    <scope>NUCLEOTIDE SEQUENCE [LARGE SCALE GENOMIC DNA]</scope>
    <source>
        <strain evidence="10 12">DSM 100205</strain>
    </source>
</reference>
<keyword evidence="12" id="KW-1185">Reference proteome</keyword>
<evidence type="ECO:0000256" key="4">
    <source>
        <dbReference type="ARBA" id="ARBA00022576"/>
    </source>
</evidence>
<dbReference type="NCBIfam" id="TIGR01135">
    <property type="entry name" value="glmS"/>
    <property type="match status" value="1"/>
</dbReference>
<dbReference type="InterPro" id="IPR035466">
    <property type="entry name" value="GlmS/AgaS_SIS"/>
</dbReference>
<dbReference type="InterPro" id="IPR047084">
    <property type="entry name" value="GFAT_N"/>
</dbReference>
<dbReference type="AlphaFoldDB" id="A0A6P0HAF2"/>
<protein>
    <recommendedName>
        <fullName evidence="3">Glutamine--fructose-6-phosphate aminotransferase [isomerizing]</fullName>
        <ecNumber evidence="2">2.6.1.16</ecNumber>
    </recommendedName>
</protein>
<organism evidence="11 13">
    <name type="scientific">Modestobacter muralis</name>
    <dbReference type="NCBI Taxonomy" id="1608614"/>
    <lineage>
        <taxon>Bacteria</taxon>
        <taxon>Bacillati</taxon>
        <taxon>Actinomycetota</taxon>
        <taxon>Actinomycetes</taxon>
        <taxon>Geodermatophilales</taxon>
        <taxon>Geodermatophilaceae</taxon>
        <taxon>Modestobacter</taxon>
    </lineage>
</organism>
<evidence type="ECO:0000256" key="2">
    <source>
        <dbReference type="ARBA" id="ARBA00012916"/>
    </source>
</evidence>
<accession>A0A6P0HAF2</accession>
<dbReference type="CDD" id="cd05008">
    <property type="entry name" value="SIS_GlmS_GlmD_1"/>
    <property type="match status" value="1"/>
</dbReference>
<dbReference type="SUPFAM" id="SSF53697">
    <property type="entry name" value="SIS domain"/>
    <property type="match status" value="1"/>
</dbReference>
<evidence type="ECO:0000256" key="1">
    <source>
        <dbReference type="ARBA" id="ARBA00001031"/>
    </source>
</evidence>
<dbReference type="InterPro" id="IPR035490">
    <property type="entry name" value="GlmS/FrlB_SIS"/>
</dbReference>
<dbReference type="InterPro" id="IPR029055">
    <property type="entry name" value="Ntn_hydrolases_N"/>
</dbReference>
<name>A0A6P0HAF2_9ACTN</name>
<dbReference type="NCBIfam" id="NF001484">
    <property type="entry name" value="PRK00331.1"/>
    <property type="match status" value="1"/>
</dbReference>
<dbReference type="Gene3D" id="3.40.50.10490">
    <property type="entry name" value="Glucose-6-phosphate isomerase like protein, domain 1"/>
    <property type="match status" value="2"/>
</dbReference>
<dbReference type="EMBL" id="JAAGWH010000049">
    <property type="protein sequence ID" value="NEK95662.1"/>
    <property type="molecule type" value="Genomic_DNA"/>
</dbReference>
<keyword evidence="5 11" id="KW-0808">Transferase</keyword>
<dbReference type="GO" id="GO:0097367">
    <property type="term" value="F:carbohydrate derivative binding"/>
    <property type="evidence" value="ECO:0007669"/>
    <property type="project" value="InterPro"/>
</dbReference>
<dbReference type="CDD" id="cd00714">
    <property type="entry name" value="GFAT"/>
    <property type="match status" value="1"/>
</dbReference>
<dbReference type="InterPro" id="IPR001347">
    <property type="entry name" value="SIS_dom"/>
</dbReference>
<evidence type="ECO:0000313" key="13">
    <source>
        <dbReference type="Proteomes" id="UP000471152"/>
    </source>
</evidence>
<sequence length="599" mass="61584">MCGIVACRGRVQAAEFLAGALSRLEYRGYDSAGIAVTGTGPEGLTVVRAVGRVASLQERLAVLPPPAGSCLGIGHTRWATHGSVSESNAHPHRDCSGAIAVVHNGIIDNADELVAELRGRGHLFTSDVDSEVVAHLVEEHFAGTGSLAAATLAATRRLRGTWALAVTAGNSRDVVLASHRSPLVVGSGPDGHVAASDVTALLGTVAAVSVLQDGDVVVLGDTVTWLDADGAEVPPRESVRLGWAADDVERGAYDDFMEKEIAEQPAVVGRLLERLLPEVADGRLWSRTGLAAPARLRFLACGSSRHAAEVVARTFGLLGGVPAEVVVASEHDELVAPGSQDGVLTVAISQSGETSDVLHALDAVRGPVLAITNRPHSSLARRSDAVLETGAGPEIGVAATKTFTAQVVAGAALAIAHAAATRSLSRRAVAQHGLQLGSLPGRLAAAHTTSFPVAVALAEELAGARSFFFVSRGAGLPYAAEGALKLKEITYRNAEVLPAGEFKHGPIALIEQGTPVLLLESGDPARLAGAAAELAARGARVIRVGSGRTDTFPVLSGPAPAWGPLESVVALQHLARCIAVALGRDADKPRNLAKSVTVL</sequence>
<evidence type="ECO:0000313" key="12">
    <source>
        <dbReference type="Proteomes" id="UP000468828"/>
    </source>
</evidence>
<dbReference type="GO" id="GO:0006002">
    <property type="term" value="P:fructose 6-phosphate metabolic process"/>
    <property type="evidence" value="ECO:0007669"/>
    <property type="project" value="TreeGrafter"/>
</dbReference>
<reference evidence="11 13" key="2">
    <citation type="submission" date="2020-02" db="EMBL/GenBank/DDBJ databases">
        <title>The WGS of Modestobacter muralis DSM 100205.</title>
        <authorList>
            <person name="Jiang Z."/>
        </authorList>
    </citation>
    <scope>NUCLEOTIDE SEQUENCE [LARGE SCALE GENOMIC DNA]</scope>
    <source>
        <strain evidence="11 13">DSM 100205</strain>
    </source>
</reference>
<feature type="domain" description="SIS" evidence="9">
    <location>
        <begin position="286"/>
        <end position="425"/>
    </location>
</feature>
<dbReference type="InterPro" id="IPR017932">
    <property type="entry name" value="GATase_2_dom"/>
</dbReference>
<dbReference type="Pfam" id="PF01380">
    <property type="entry name" value="SIS"/>
    <property type="match status" value="2"/>
</dbReference>
<dbReference type="PANTHER" id="PTHR10937:SF0">
    <property type="entry name" value="GLUTAMINE--FRUCTOSE-6-PHOSPHATE TRANSAMINASE (ISOMERIZING)"/>
    <property type="match status" value="1"/>
</dbReference>
<keyword evidence="7" id="KW-0315">Glutamine amidotransferase</keyword>
<dbReference type="Proteomes" id="UP000471152">
    <property type="component" value="Unassembled WGS sequence"/>
</dbReference>
<evidence type="ECO:0000313" key="11">
    <source>
        <dbReference type="EMBL" id="NEN52550.1"/>
    </source>
</evidence>
<dbReference type="CDD" id="cd05009">
    <property type="entry name" value="SIS_GlmS_GlmD_2"/>
    <property type="match status" value="1"/>
</dbReference>
<dbReference type="Proteomes" id="UP000468828">
    <property type="component" value="Unassembled WGS sequence"/>
</dbReference>
<evidence type="ECO:0000313" key="10">
    <source>
        <dbReference type="EMBL" id="NEK95662.1"/>
    </source>
</evidence>
<dbReference type="Gene3D" id="3.60.20.10">
    <property type="entry name" value="Glutamine Phosphoribosylpyrophosphate, subunit 1, domain 1"/>
    <property type="match status" value="1"/>
</dbReference>
<feature type="domain" description="SIS" evidence="9">
    <location>
        <begin position="457"/>
        <end position="589"/>
    </location>
</feature>
<evidence type="ECO:0000256" key="5">
    <source>
        <dbReference type="ARBA" id="ARBA00022679"/>
    </source>
</evidence>
<keyword evidence="6" id="KW-0677">Repeat</keyword>
<dbReference type="SUPFAM" id="SSF56235">
    <property type="entry name" value="N-terminal nucleophile aminohydrolases (Ntn hydrolases)"/>
    <property type="match status" value="1"/>
</dbReference>